<evidence type="ECO:0000313" key="1">
    <source>
        <dbReference type="EMBL" id="OBU11381.1"/>
    </source>
</evidence>
<organism evidence="1 2">
    <name type="scientific">Morganella psychrotolerans</name>
    <dbReference type="NCBI Taxonomy" id="368603"/>
    <lineage>
        <taxon>Bacteria</taxon>
        <taxon>Pseudomonadati</taxon>
        <taxon>Pseudomonadota</taxon>
        <taxon>Gammaproteobacteria</taxon>
        <taxon>Enterobacterales</taxon>
        <taxon>Morganellaceae</taxon>
        <taxon>Morganella</taxon>
    </lineage>
</organism>
<dbReference type="EMBL" id="LZEX01000001">
    <property type="protein sequence ID" value="OBU11381.1"/>
    <property type="molecule type" value="Genomic_DNA"/>
</dbReference>
<dbReference type="Gene3D" id="2.60.120.260">
    <property type="entry name" value="Galactose-binding domain-like"/>
    <property type="match status" value="1"/>
</dbReference>
<protein>
    <submittedName>
        <fullName evidence="1">Uncharacterized protein</fullName>
    </submittedName>
</protein>
<evidence type="ECO:0000313" key="2">
    <source>
        <dbReference type="Proteomes" id="UP000092247"/>
    </source>
</evidence>
<comment type="caution">
    <text evidence="1">The sequence shown here is derived from an EMBL/GenBank/DDBJ whole genome shotgun (WGS) entry which is preliminary data.</text>
</comment>
<name>A0A1B8HQ40_9GAMM</name>
<dbReference type="AlphaFoldDB" id="A0A1B8HQ40"/>
<accession>A0A1B8HQ40</accession>
<reference evidence="1 2" key="1">
    <citation type="submission" date="2016-06" db="EMBL/GenBank/DDBJ databases">
        <authorList>
            <person name="Kjaerup R.B."/>
            <person name="Dalgaard T.S."/>
            <person name="Juul-Madsen H.R."/>
        </authorList>
    </citation>
    <scope>NUCLEOTIDE SEQUENCE [LARGE SCALE GENOMIC DNA]</scope>
    <source>
        <strain evidence="1 2">GCSL-Mp3</strain>
    </source>
</reference>
<dbReference type="Proteomes" id="UP000092247">
    <property type="component" value="Unassembled WGS sequence"/>
</dbReference>
<sequence>MTEKYNQDEIKGHNFISDPYFEKWDEGKWETGKPGNYTQKNENGKTYLYIRGTGSVSQSVILPKKSSGKSAQPPFYSLSFDYSVKNKASVSLILTYMSGESERDKKEISLPDEKEWSQHELLLDVSEKDTEIRLEFYAGKSAGNKGINLTAVDMQLHIGGFSPESIVFDHENIPADKPHLRLNYGRKHILNIKPSDDSAWRDLGCLLKWNSDTPASNYPIIFEPKLETVQSLKKEGSEWVISCLTQKVSDIPETFDIVLASEYSSVPFIFNAEIGDFLYKLTEPKISGVAVIAQNVSAEVSIRVVCDYDDEYPDLPGVPDVDICWKTDDGEFARTTKTDTDGMAVLAFLPEKSGNYKLVAVITDKTGRESRHPFDIIVYDRSPWLDDARVAINNADVDLSGKAGYLMNGEVSAFRLTCDKNHSAFGQVKLESKEGNTGVSITPAEGRDISPEGLSWDIDISGSDSRELTFLLTSDQFGISQEIRVIALQDNTGKEIQSLKINGQEINEKIPLIIAAQESMTLNCTVNKLLSCLQAELSSNDNTLLTAEPALGQLQALKDNAAEWVIYNTSPQGGFFNLDLNIPPLTIPLTLSGRALPQEIISGIELITLNNAPVTTPGDLFLAPGRTCTLTVKPHPLLKDIPVSLVTETSNNVSVISNPPSGQEVSLAENGTSWQISADSASARGKFSLQIQSQWGGAPVHLDGVVLSADLQDEGSVRVTDGYMGRKYDIDFNIGFAFLAFEFYSLDLKLLPDNLISGQTVSWELTEGDHHRDAVSFDPETPIVLDLQGTDWEFNYTGKESTQFDVVLNSQGKFSYKIPCHIFSDEKYLEASQCIFMLNDSVITPGVNNNDLKYKEKISLKLKLSQEISEFLNGMVLALVVHKVKDEGDSLIITSDELITVDKNKPDLEWTVETDVAVGHRFTLEIVLANLKNIRAVMKFTSV</sequence>
<gene>
    <name evidence="1" type="ORF">AYY17_01145</name>
</gene>
<proteinExistence type="predicted"/>
<dbReference type="RefSeq" id="WP_067420606.1">
    <property type="nucleotide sequence ID" value="NZ_LZEX01000001.1"/>
</dbReference>